<evidence type="ECO:0000313" key="5">
    <source>
        <dbReference type="EMBL" id="KWX12392.1"/>
    </source>
</evidence>
<evidence type="ECO:0000256" key="2">
    <source>
        <dbReference type="ARBA" id="ARBA00022771"/>
    </source>
</evidence>
<evidence type="ECO:0000313" key="6">
    <source>
        <dbReference type="Proteomes" id="UP000070089"/>
    </source>
</evidence>
<evidence type="ECO:0000256" key="3">
    <source>
        <dbReference type="ARBA" id="ARBA00022833"/>
    </source>
</evidence>
<sequence length="669" mass="74745">MLICFRQARRVMEKHSADTCTDAHVRAARPLVPGVVVHYILTDVQDAGIIASVMELSPTLRESYYGDSHELMCLVRGEDKGRLIYHSIPGKSISLATEDSLAAAPQTATISSFQSLFDAGDISPEKVLGQRVLVYRLTYKEPDPCGTLGVPLSPMFLASVNHSFTLKYLEGLSLKLQSKPNLAALRDLWYFLTLHDYNSDLEKPDPVDTFTCRTPGVANYSIKGNDTLGNLIINEYSGFYNTSGVEFSIGDVCEVVGAPQPVRIDRVLEMGPNGATSRATDQKTYIYGLTYLNDARSASDIVPCVYPISLVERLVSTGRKGFAEEFPVDSNVYDLWTLVTAEHIQEGNQYIATIDMQTGFNFVSALDVYLSSNDAEITYATPVECSLCTYIYVQGNIYHISTGEQMNSWKHGRDGSVVIHEQGPELSPRPILFSDLRKSYNAEQSILAEESWLYTAPCTYMYSRVTGRSLNELLELTKRILERTGTIAASRGFRCCYCGKVLTSEDKVAGPFIYALTKCSTPLFLAQYVPPVLFAAHHSCTFYTPEIAFLKTRDLKSEHVRLLAEKRFDLVVTGRDTKCQAPIPLIVQVTAFDRILRALLTEFSPHVYLNIRKTLKRNRIELICTICGKPGALIGCYNKMCQFTAHYPCILSKGLVINEKREMYCKRHS</sequence>
<dbReference type="AlphaFoldDB" id="A0A132NRP3"/>
<gene>
    <name evidence="5" type="ORF">QR46_3646</name>
</gene>
<dbReference type="Gene3D" id="3.30.40.10">
    <property type="entry name" value="Zinc/RING finger domain, C3HC4 (zinc finger)"/>
    <property type="match status" value="1"/>
</dbReference>
<feature type="domain" description="PHD-type" evidence="4">
    <location>
        <begin position="618"/>
        <end position="669"/>
    </location>
</feature>
<dbReference type="SMART" id="SM00249">
    <property type="entry name" value="PHD"/>
    <property type="match status" value="1"/>
</dbReference>
<dbReference type="VEuPathDB" id="GiardiaDB:QR46_3646"/>
<reference evidence="5 6" key="1">
    <citation type="journal article" date="2015" name="Mol. Biochem. Parasitol.">
        <title>Identification of polymorphic genes for use in assemblage B genotyping assays through comparative genomics of multiple assemblage B Giardia duodenalis isolates.</title>
        <authorList>
            <person name="Wielinga C."/>
            <person name="Thompson R.C."/>
            <person name="Monis P."/>
            <person name="Ryan U."/>
        </authorList>
    </citation>
    <scope>NUCLEOTIDE SEQUENCE [LARGE SCALE GENOMIC DNA]</scope>
    <source>
        <strain evidence="5 6">BAH15c1</strain>
    </source>
</reference>
<organism evidence="5 6">
    <name type="scientific">Giardia duodenalis assemblage B</name>
    <dbReference type="NCBI Taxonomy" id="1394984"/>
    <lineage>
        <taxon>Eukaryota</taxon>
        <taxon>Metamonada</taxon>
        <taxon>Diplomonadida</taxon>
        <taxon>Hexamitidae</taxon>
        <taxon>Giardiinae</taxon>
        <taxon>Giardia</taxon>
    </lineage>
</organism>
<keyword evidence="2" id="KW-0863">Zinc-finger</keyword>
<evidence type="ECO:0000256" key="1">
    <source>
        <dbReference type="ARBA" id="ARBA00022723"/>
    </source>
</evidence>
<evidence type="ECO:0000259" key="4">
    <source>
        <dbReference type="PROSITE" id="PS51805"/>
    </source>
</evidence>
<protein>
    <recommendedName>
        <fullName evidence="4">PHD-type domain-containing protein</fullName>
    </recommendedName>
</protein>
<keyword evidence="1" id="KW-0479">Metal-binding</keyword>
<comment type="caution">
    <text evidence="5">The sequence shown here is derived from an EMBL/GenBank/DDBJ whole genome shotgun (WGS) entry which is preliminary data.</text>
</comment>
<dbReference type="EMBL" id="JXTI01000120">
    <property type="protein sequence ID" value="KWX12392.1"/>
    <property type="molecule type" value="Genomic_DNA"/>
</dbReference>
<dbReference type="Pfam" id="PF13771">
    <property type="entry name" value="zf-HC5HC2H"/>
    <property type="match status" value="1"/>
</dbReference>
<dbReference type="OrthoDB" id="10251822at2759"/>
<name>A0A132NRP3_GIAIN</name>
<dbReference type="PROSITE" id="PS51805">
    <property type="entry name" value="EPHD"/>
    <property type="match status" value="1"/>
</dbReference>
<dbReference type="InterPro" id="IPR034732">
    <property type="entry name" value="EPHD"/>
</dbReference>
<dbReference type="InterPro" id="IPR001965">
    <property type="entry name" value="Znf_PHD"/>
</dbReference>
<keyword evidence="3" id="KW-0862">Zinc</keyword>
<proteinExistence type="predicted"/>
<dbReference type="Proteomes" id="UP000070089">
    <property type="component" value="Unassembled WGS sequence"/>
</dbReference>
<accession>A0A132NRP3</accession>
<dbReference type="GO" id="GO:0008270">
    <property type="term" value="F:zinc ion binding"/>
    <property type="evidence" value="ECO:0007669"/>
    <property type="project" value="UniProtKB-KW"/>
</dbReference>
<dbReference type="InterPro" id="IPR013083">
    <property type="entry name" value="Znf_RING/FYVE/PHD"/>
</dbReference>